<dbReference type="KEGG" id="mcha:111015121"/>
<dbReference type="AlphaFoldDB" id="A0A6J1CXE8"/>
<dbReference type="OrthoDB" id="2017091at2759"/>
<keyword evidence="2" id="KW-0052">Apoplast</keyword>
<keyword evidence="7" id="KW-1185">Reference proteome</keyword>
<dbReference type="GeneID" id="111015121"/>
<name>A0A6J1CXE8_MOMCH</name>
<evidence type="ECO:0000256" key="5">
    <source>
        <dbReference type="ARBA" id="ARBA00023591"/>
    </source>
</evidence>
<dbReference type="Pfam" id="PF04674">
    <property type="entry name" value="Phi_1"/>
    <property type="match status" value="1"/>
</dbReference>
<keyword evidence="4 6" id="KW-0732">Signal</keyword>
<sequence length="312" mass="32850">MASPISLLLLLLLSSSLHSISAATNLAFSHRSSAEYLSLPFKYHGGPLLAGDITVNLIWYGKFSPSQKAIVVDFVASLSNSRPISPAPSVSTWWNNLKNFYRPKSLSLSLGPQILDQSHSLGKSLSQNDVIALAARGGRKNAINVVLTAADVAVDGFCFNKCGSHGYSAGAPNGGKRYKFGYIWVGNSETQCPGQCAWPFHRPVYGPQSPPLVPPNNDAGMDGVVINLAALLAGTATNPFGNGYYQGPKEAPLEAASACTGIFGKGSYPGYPGELPVDPATGAGYNARGANRRKFLLPALFDPSTSTCSTLV</sequence>
<evidence type="ECO:0000313" key="7">
    <source>
        <dbReference type="Proteomes" id="UP000504603"/>
    </source>
</evidence>
<keyword evidence="3" id="KW-0964">Secreted</keyword>
<evidence type="ECO:0000313" key="8">
    <source>
        <dbReference type="RefSeq" id="XP_022145776.1"/>
    </source>
</evidence>
<evidence type="ECO:0000256" key="4">
    <source>
        <dbReference type="ARBA" id="ARBA00022729"/>
    </source>
</evidence>
<proteinExistence type="inferred from homology"/>
<gene>
    <name evidence="8" type="primary">LOC111015121</name>
</gene>
<accession>A0A6J1CXE8</accession>
<dbReference type="GO" id="GO:0048046">
    <property type="term" value="C:apoplast"/>
    <property type="evidence" value="ECO:0007669"/>
    <property type="project" value="UniProtKB-SubCell"/>
</dbReference>
<feature type="chain" id="PRO_5026786797" evidence="6">
    <location>
        <begin position="23"/>
        <end position="312"/>
    </location>
</feature>
<feature type="signal peptide" evidence="6">
    <location>
        <begin position="1"/>
        <end position="22"/>
    </location>
</feature>
<evidence type="ECO:0000256" key="2">
    <source>
        <dbReference type="ARBA" id="ARBA00022523"/>
    </source>
</evidence>
<dbReference type="PANTHER" id="PTHR31279">
    <property type="entry name" value="PROTEIN EXORDIUM-LIKE 5"/>
    <property type="match status" value="1"/>
</dbReference>
<comment type="similarity">
    <text evidence="5">Belongs to the EXORDIUM family.</text>
</comment>
<comment type="subcellular location">
    <subcellularLocation>
        <location evidence="1">Secreted</location>
        <location evidence="1">Extracellular space</location>
        <location evidence="1">Apoplast</location>
    </subcellularLocation>
</comment>
<protein>
    <submittedName>
        <fullName evidence="8">Protein EXORDIUM-like 1</fullName>
    </submittedName>
</protein>
<dbReference type="Proteomes" id="UP000504603">
    <property type="component" value="Unplaced"/>
</dbReference>
<reference evidence="8" key="1">
    <citation type="submission" date="2025-08" db="UniProtKB">
        <authorList>
            <consortium name="RefSeq"/>
        </authorList>
    </citation>
    <scope>IDENTIFICATION</scope>
    <source>
        <strain evidence="8">OHB3-1</strain>
    </source>
</reference>
<evidence type="ECO:0000256" key="6">
    <source>
        <dbReference type="SAM" id="SignalP"/>
    </source>
</evidence>
<evidence type="ECO:0000256" key="1">
    <source>
        <dbReference type="ARBA" id="ARBA00004271"/>
    </source>
</evidence>
<dbReference type="RefSeq" id="XP_022145776.1">
    <property type="nucleotide sequence ID" value="XM_022290084.1"/>
</dbReference>
<dbReference type="PANTHER" id="PTHR31279:SF54">
    <property type="entry name" value="PROTEIN EXORDIUM-RELATED"/>
    <property type="match status" value="1"/>
</dbReference>
<evidence type="ECO:0000256" key="3">
    <source>
        <dbReference type="ARBA" id="ARBA00022525"/>
    </source>
</evidence>
<organism evidence="7 8">
    <name type="scientific">Momordica charantia</name>
    <name type="common">Bitter gourd</name>
    <name type="synonym">Balsam pear</name>
    <dbReference type="NCBI Taxonomy" id="3673"/>
    <lineage>
        <taxon>Eukaryota</taxon>
        <taxon>Viridiplantae</taxon>
        <taxon>Streptophyta</taxon>
        <taxon>Embryophyta</taxon>
        <taxon>Tracheophyta</taxon>
        <taxon>Spermatophyta</taxon>
        <taxon>Magnoliopsida</taxon>
        <taxon>eudicotyledons</taxon>
        <taxon>Gunneridae</taxon>
        <taxon>Pentapetalae</taxon>
        <taxon>rosids</taxon>
        <taxon>fabids</taxon>
        <taxon>Cucurbitales</taxon>
        <taxon>Cucurbitaceae</taxon>
        <taxon>Momordiceae</taxon>
        <taxon>Momordica</taxon>
    </lineage>
</organism>
<dbReference type="InterPro" id="IPR006766">
    <property type="entry name" value="EXORDIUM-like"/>
</dbReference>